<gene>
    <name evidence="1" type="ORF">Q31a_04480</name>
</gene>
<keyword evidence="2" id="KW-1185">Reference proteome</keyword>
<dbReference type="KEGG" id="ahel:Q31a_04480"/>
<sequence>MAGSPPFQFCERSLYSSTTCAMPQLDHCCLCSLLCPAVPVSDETSLERCTRRQAWQKQSLHAPHSIQDDSTLASFAREVVDLLDVDQSLLWVDAADVNTMRAAVTLAQQLGCTLHVGQGTGAEVVKRVTASEGWLSTTLAEVSARADLVITLGDSILSEAPLLADRFLHRAGAAAGEVVQLEWMHIGSPSSTPPKGCTQVIELSRTAWYAELTDLLLALRSGQASLLENSPLTPLYAKLQTARYAVWLWETDEFVDSIDELTVRRLAALARWQTEQARGSLLCLDSNLGRVTAEETLLWLTGCKTTARWDGAQWHSPPSLREYSMDDWRQAFAARLILRSVPTVEPLPDLDASILIVPAGQALTASAGDRRVVRVPAVGESSCGLLFRGDRGTVATVRQACAAGPAVGGAVESSRTSRQSATAPSDESLASAEALLRRAAKLREPSRIRLPNQSGSANHAH</sequence>
<proteinExistence type="predicted"/>
<dbReference type="Proteomes" id="UP000318017">
    <property type="component" value="Chromosome"/>
</dbReference>
<dbReference type="EMBL" id="CP036298">
    <property type="protein sequence ID" value="QDV22165.1"/>
    <property type="molecule type" value="Genomic_DNA"/>
</dbReference>
<accession>A0A518G0M9</accession>
<reference evidence="1 2" key="1">
    <citation type="submission" date="2019-02" db="EMBL/GenBank/DDBJ databases">
        <title>Deep-cultivation of Planctomycetes and their phenomic and genomic characterization uncovers novel biology.</title>
        <authorList>
            <person name="Wiegand S."/>
            <person name="Jogler M."/>
            <person name="Boedeker C."/>
            <person name="Pinto D."/>
            <person name="Vollmers J."/>
            <person name="Rivas-Marin E."/>
            <person name="Kohn T."/>
            <person name="Peeters S.H."/>
            <person name="Heuer A."/>
            <person name="Rast P."/>
            <person name="Oberbeckmann S."/>
            <person name="Bunk B."/>
            <person name="Jeske O."/>
            <person name="Meyerdierks A."/>
            <person name="Storesund J.E."/>
            <person name="Kallscheuer N."/>
            <person name="Luecker S."/>
            <person name="Lage O.M."/>
            <person name="Pohl T."/>
            <person name="Merkel B.J."/>
            <person name="Hornburger P."/>
            <person name="Mueller R.-W."/>
            <person name="Bruemmer F."/>
            <person name="Labrenz M."/>
            <person name="Spormann A.M."/>
            <person name="Op den Camp H."/>
            <person name="Overmann J."/>
            <person name="Amann R."/>
            <person name="Jetten M.S.M."/>
            <person name="Mascher T."/>
            <person name="Medema M.H."/>
            <person name="Devos D.P."/>
            <person name="Kaster A.-K."/>
            <person name="Ovreas L."/>
            <person name="Rohde M."/>
            <person name="Galperin M.Y."/>
            <person name="Jogler C."/>
        </authorList>
    </citation>
    <scope>NUCLEOTIDE SEQUENCE [LARGE SCALE GENOMIC DNA]</scope>
    <source>
        <strain evidence="1 2">Q31a</strain>
    </source>
</reference>
<evidence type="ECO:0000313" key="2">
    <source>
        <dbReference type="Proteomes" id="UP000318017"/>
    </source>
</evidence>
<dbReference type="AlphaFoldDB" id="A0A518G0M9"/>
<name>A0A518G0M9_9BACT</name>
<evidence type="ECO:0000313" key="1">
    <source>
        <dbReference type="EMBL" id="QDV22165.1"/>
    </source>
</evidence>
<organism evidence="1 2">
    <name type="scientific">Aureliella helgolandensis</name>
    <dbReference type="NCBI Taxonomy" id="2527968"/>
    <lineage>
        <taxon>Bacteria</taxon>
        <taxon>Pseudomonadati</taxon>
        <taxon>Planctomycetota</taxon>
        <taxon>Planctomycetia</taxon>
        <taxon>Pirellulales</taxon>
        <taxon>Pirellulaceae</taxon>
        <taxon>Aureliella</taxon>
    </lineage>
</organism>
<dbReference type="RefSeq" id="WP_145073289.1">
    <property type="nucleotide sequence ID" value="NZ_CP036298.1"/>
</dbReference>
<protein>
    <submittedName>
        <fullName evidence="1">Uncharacterized protein</fullName>
    </submittedName>
</protein>